<keyword evidence="3" id="KW-1185">Reference proteome</keyword>
<evidence type="ECO:0000313" key="3">
    <source>
        <dbReference type="Proteomes" id="UP000502584"/>
    </source>
</evidence>
<feature type="compositionally biased region" description="Low complexity" evidence="1">
    <location>
        <begin position="40"/>
        <end position="59"/>
    </location>
</feature>
<organism evidence="2 3">
    <name type="scientific">Pseudomonas phage vB_Pae-SS2019XI</name>
    <dbReference type="NCBI Taxonomy" id="2660688"/>
    <lineage>
        <taxon>Viruses</taxon>
        <taxon>Duplodnaviria</taxon>
        <taxon>Heunggongvirae</taxon>
        <taxon>Uroviricota</taxon>
        <taxon>Caudoviricetes</taxon>
        <taxon>Casjensviridae</taxon>
        <taxon>Maxdohrnvirus</taxon>
        <taxon>Maxdohrnvirus SS2019XI</taxon>
    </lineage>
</organism>
<evidence type="ECO:0000313" key="2">
    <source>
        <dbReference type="EMBL" id="QIG56952.1"/>
    </source>
</evidence>
<accession>A0A6G6XGT9</accession>
<reference evidence="2 3" key="1">
    <citation type="submission" date="2019-10" db="EMBL/GenBank/DDBJ databases">
        <title>Genome of the temperate Pseudomonas aerugionosa phage vB_Pae-SS2019XI.</title>
        <authorList>
            <person name="Hammerl J.A."/>
            <person name="Jaeckel C."/>
            <person name="Schnehle S."/>
            <person name="Schmoger S."/>
        </authorList>
    </citation>
    <scope>NUCLEOTIDE SEQUENCE [LARGE SCALE GENOMIC DNA]</scope>
</reference>
<dbReference type="EMBL" id="MN536026">
    <property type="protein sequence ID" value="QIG56952.1"/>
    <property type="molecule type" value="Genomic_DNA"/>
</dbReference>
<dbReference type="Proteomes" id="UP000502584">
    <property type="component" value="Segment"/>
</dbReference>
<proteinExistence type="predicted"/>
<protein>
    <submittedName>
        <fullName evidence="2">Uncharacterized protein</fullName>
    </submittedName>
</protein>
<sequence length="136" mass="14161">MSSEMTLNQFGAELIRHLARLANAVEGIESKVGAAGAGSAGSTSASTTTGGSKGSSGRSTKQKEEPSKPKHDRAEVDKALIALKDAHGKDEAVAVYKGFGYAKMAEIAEKDFDAVYEKAVARLEELNSDGGEGEDL</sequence>
<evidence type="ECO:0000256" key="1">
    <source>
        <dbReference type="SAM" id="MobiDB-lite"/>
    </source>
</evidence>
<feature type="compositionally biased region" description="Basic and acidic residues" evidence="1">
    <location>
        <begin position="61"/>
        <end position="76"/>
    </location>
</feature>
<feature type="region of interest" description="Disordered" evidence="1">
    <location>
        <begin position="33"/>
        <end position="76"/>
    </location>
</feature>
<name>A0A6G6XGT9_9CAUD</name>
<gene>
    <name evidence="2" type="ORF">vBPaeSS2019XI_074</name>
</gene>